<sequence>MRTLVIGDIHGGYKALLQILDRAEVTPEDQLIFLGDYVDGWSEAAQSIDKLIELSKIIKCIFIRGNHDVWCGQWLNKGTMNPIWLEHGGRETIESYIKTGLLTDPKHKQFFNQLQDYHINEENKLFLHAGFSSMHGVTGEEYASNFYWDRTLWEAALLADKIPKEVLREQSPQRFSHYKEIFIGHTPTTNYNQLEPMKAYNVFNVDTGAAFKGKLTIMDIETKEFWQSDRLYKLYANEKGRN</sequence>
<dbReference type="Proteomes" id="UP000248584">
    <property type="component" value="Unassembled WGS sequence"/>
</dbReference>
<dbReference type="InterPro" id="IPR004843">
    <property type="entry name" value="Calcineurin-like_PHP"/>
</dbReference>
<dbReference type="InterPro" id="IPR029052">
    <property type="entry name" value="Metallo-depent_PP-like"/>
</dbReference>
<dbReference type="PANTHER" id="PTHR42850">
    <property type="entry name" value="METALLOPHOSPHOESTERASE"/>
    <property type="match status" value="1"/>
</dbReference>
<accession>A0ABX5Q0E1</accession>
<dbReference type="Pfam" id="PF00149">
    <property type="entry name" value="Metallophos"/>
    <property type="match status" value="1"/>
</dbReference>
<name>A0ABX5Q0E1_9FLAO</name>
<evidence type="ECO:0000313" key="2">
    <source>
        <dbReference type="EMBL" id="PZX43461.1"/>
    </source>
</evidence>
<dbReference type="PANTHER" id="PTHR42850:SF4">
    <property type="entry name" value="ZINC-DEPENDENT ENDOPOLYPHOSPHATASE"/>
    <property type="match status" value="1"/>
</dbReference>
<proteinExistence type="predicted"/>
<dbReference type="InterPro" id="IPR006186">
    <property type="entry name" value="Ser/Thr-sp_prot-phosphatase"/>
</dbReference>
<dbReference type="InterPro" id="IPR050126">
    <property type="entry name" value="Ap4A_hydrolase"/>
</dbReference>
<dbReference type="RefSeq" id="WP_015361277.1">
    <property type="nucleotide sequence ID" value="NZ_QKZR01000001.1"/>
</dbReference>
<feature type="domain" description="Calcineurin-like phosphoesterase" evidence="1">
    <location>
        <begin position="1"/>
        <end position="191"/>
    </location>
</feature>
<dbReference type="PRINTS" id="PR00114">
    <property type="entry name" value="STPHPHTASE"/>
</dbReference>
<evidence type="ECO:0000313" key="3">
    <source>
        <dbReference type="Proteomes" id="UP000248584"/>
    </source>
</evidence>
<keyword evidence="3" id="KW-1185">Reference proteome</keyword>
<organism evidence="2 3">
    <name type="scientific">Nonlabens dokdonensis</name>
    <dbReference type="NCBI Taxonomy" id="328515"/>
    <lineage>
        <taxon>Bacteria</taxon>
        <taxon>Pseudomonadati</taxon>
        <taxon>Bacteroidota</taxon>
        <taxon>Flavobacteriia</taxon>
        <taxon>Flavobacteriales</taxon>
        <taxon>Flavobacteriaceae</taxon>
        <taxon>Nonlabens</taxon>
    </lineage>
</organism>
<evidence type="ECO:0000259" key="1">
    <source>
        <dbReference type="Pfam" id="PF00149"/>
    </source>
</evidence>
<comment type="caution">
    <text evidence="2">The sequence shown here is derived from an EMBL/GenBank/DDBJ whole genome shotgun (WGS) entry which is preliminary data.</text>
</comment>
<dbReference type="Gene3D" id="3.60.21.10">
    <property type="match status" value="1"/>
</dbReference>
<dbReference type="SUPFAM" id="SSF56300">
    <property type="entry name" value="Metallo-dependent phosphatases"/>
    <property type="match status" value="1"/>
</dbReference>
<protein>
    <submittedName>
        <fullName evidence="2">Serine/threonine protein phosphatase 1</fullName>
    </submittedName>
</protein>
<dbReference type="EMBL" id="QKZR01000001">
    <property type="protein sequence ID" value="PZX43461.1"/>
    <property type="molecule type" value="Genomic_DNA"/>
</dbReference>
<gene>
    <name evidence="2" type="ORF">LX97_00461</name>
</gene>
<reference evidence="2 3" key="1">
    <citation type="submission" date="2018-06" db="EMBL/GenBank/DDBJ databases">
        <title>Genomic Encyclopedia of Archaeal and Bacterial Type Strains, Phase II (KMG-II): from individual species to whole genera.</title>
        <authorList>
            <person name="Goeker M."/>
        </authorList>
    </citation>
    <scope>NUCLEOTIDE SEQUENCE [LARGE SCALE GENOMIC DNA]</scope>
    <source>
        <strain evidence="2 3">DSM 17205</strain>
    </source>
</reference>